<gene>
    <name evidence="2" type="ORF">GMARGA_LOCUS37223</name>
</gene>
<feature type="compositionally biased region" description="Basic and acidic residues" evidence="1">
    <location>
        <begin position="82"/>
        <end position="94"/>
    </location>
</feature>
<name>A0ABN7WZU7_GIGMA</name>
<feature type="region of interest" description="Disordered" evidence="1">
    <location>
        <begin position="82"/>
        <end position="127"/>
    </location>
</feature>
<keyword evidence="3" id="KW-1185">Reference proteome</keyword>
<protein>
    <submittedName>
        <fullName evidence="2">23670_t:CDS:1</fullName>
    </submittedName>
</protein>
<dbReference type="Proteomes" id="UP000789901">
    <property type="component" value="Unassembled WGS sequence"/>
</dbReference>
<comment type="caution">
    <text evidence="2">The sequence shown here is derived from an EMBL/GenBank/DDBJ whole genome shotgun (WGS) entry which is preliminary data.</text>
</comment>
<accession>A0ABN7WZU7</accession>
<evidence type="ECO:0000313" key="2">
    <source>
        <dbReference type="EMBL" id="CAG8844663.1"/>
    </source>
</evidence>
<feature type="non-terminal residue" evidence="2">
    <location>
        <position position="1"/>
    </location>
</feature>
<reference evidence="2 3" key="1">
    <citation type="submission" date="2021-06" db="EMBL/GenBank/DDBJ databases">
        <authorList>
            <person name="Kallberg Y."/>
            <person name="Tangrot J."/>
            <person name="Rosling A."/>
        </authorList>
    </citation>
    <scope>NUCLEOTIDE SEQUENCE [LARGE SCALE GENOMIC DNA]</scope>
    <source>
        <strain evidence="2 3">120-4 pot B 10/14</strain>
    </source>
</reference>
<evidence type="ECO:0000313" key="3">
    <source>
        <dbReference type="Proteomes" id="UP000789901"/>
    </source>
</evidence>
<dbReference type="EMBL" id="CAJVQB010076714">
    <property type="protein sequence ID" value="CAG8844663.1"/>
    <property type="molecule type" value="Genomic_DNA"/>
</dbReference>
<evidence type="ECO:0000256" key="1">
    <source>
        <dbReference type="SAM" id="MobiDB-lite"/>
    </source>
</evidence>
<feature type="non-terminal residue" evidence="2">
    <location>
        <position position="127"/>
    </location>
</feature>
<organism evidence="2 3">
    <name type="scientific">Gigaspora margarita</name>
    <dbReference type="NCBI Taxonomy" id="4874"/>
    <lineage>
        <taxon>Eukaryota</taxon>
        <taxon>Fungi</taxon>
        <taxon>Fungi incertae sedis</taxon>
        <taxon>Mucoromycota</taxon>
        <taxon>Glomeromycotina</taxon>
        <taxon>Glomeromycetes</taxon>
        <taxon>Diversisporales</taxon>
        <taxon>Gigasporaceae</taxon>
        <taxon>Gigaspora</taxon>
    </lineage>
</organism>
<proteinExistence type="predicted"/>
<sequence length="127" mass="14995">KYVEMDIDRKTEQSKVREYEKVDQVSESKNKKKHGLLVKSKKEDRSFQKEKEIYKECKERQVADNNRIFELKRRKYALKNKEELTRKGKEKENQHTYLGSGKTEDGHRNALIAPKRAPVVTTNNSAL</sequence>
<feature type="region of interest" description="Disordered" evidence="1">
    <location>
        <begin position="23"/>
        <end position="42"/>
    </location>
</feature>